<evidence type="ECO:0000259" key="8">
    <source>
        <dbReference type="Pfam" id="PF01288"/>
    </source>
</evidence>
<evidence type="ECO:0000313" key="10">
    <source>
        <dbReference type="Proteomes" id="UP000528457"/>
    </source>
</evidence>
<dbReference type="PANTHER" id="PTHR43071">
    <property type="entry name" value="2-AMINO-4-HYDROXY-6-HYDROXYMETHYLDIHYDROPTERIDINE PYROPHOSPHOKINASE"/>
    <property type="match status" value="1"/>
</dbReference>
<dbReference type="CDD" id="cd00483">
    <property type="entry name" value="HPPK"/>
    <property type="match status" value="1"/>
</dbReference>
<gene>
    <name evidence="9" type="ORF">HNR48_001434</name>
</gene>
<dbReference type="UniPathway" id="UPA00077">
    <property type="reaction ID" value="UER00155"/>
</dbReference>
<dbReference type="Gene3D" id="3.30.70.560">
    <property type="entry name" value="7,8-Dihydro-6-hydroxymethylpterin-pyrophosphokinase HPPK"/>
    <property type="match status" value="1"/>
</dbReference>
<dbReference type="Proteomes" id="UP000528457">
    <property type="component" value="Unassembled WGS sequence"/>
</dbReference>
<keyword evidence="6" id="KW-0067">ATP-binding</keyword>
<dbReference type="Pfam" id="PF01288">
    <property type="entry name" value="HPPK"/>
    <property type="match status" value="1"/>
</dbReference>
<dbReference type="NCBIfam" id="TIGR01498">
    <property type="entry name" value="folK"/>
    <property type="match status" value="1"/>
</dbReference>
<dbReference type="PANTHER" id="PTHR43071:SF2">
    <property type="entry name" value="2-AMINO-4-HYDROXY-6-HYDROXYMETHYLDIHYDROPTERIDINE PYROPHOSPHOKINASE"/>
    <property type="match status" value="1"/>
</dbReference>
<dbReference type="GO" id="GO:0046654">
    <property type="term" value="P:tetrahydrofolate biosynthetic process"/>
    <property type="evidence" value="ECO:0007669"/>
    <property type="project" value="UniProtKB-UniPathway"/>
</dbReference>
<dbReference type="EMBL" id="JACHHT010000001">
    <property type="protein sequence ID" value="MBB6521156.1"/>
    <property type="molecule type" value="Genomic_DNA"/>
</dbReference>
<comment type="caution">
    <text evidence="9">The sequence shown here is derived from an EMBL/GenBank/DDBJ whole genome shotgun (WGS) entry which is preliminary data.</text>
</comment>
<dbReference type="RefSeq" id="WP_166849281.1">
    <property type="nucleotide sequence ID" value="NZ_JAAONY010000001.1"/>
</dbReference>
<keyword evidence="3 9" id="KW-0808">Transferase</keyword>
<evidence type="ECO:0000256" key="4">
    <source>
        <dbReference type="ARBA" id="ARBA00022741"/>
    </source>
</evidence>
<dbReference type="GO" id="GO:0003848">
    <property type="term" value="F:2-amino-4-hydroxy-6-hydroxymethyldihydropteridine diphosphokinase activity"/>
    <property type="evidence" value="ECO:0007669"/>
    <property type="project" value="UniProtKB-EC"/>
</dbReference>
<organism evidence="9 10">
    <name type="scientific">Pseudoteredinibacter isoporae</name>
    <dbReference type="NCBI Taxonomy" id="570281"/>
    <lineage>
        <taxon>Bacteria</taxon>
        <taxon>Pseudomonadati</taxon>
        <taxon>Pseudomonadota</taxon>
        <taxon>Gammaproteobacteria</taxon>
        <taxon>Cellvibrionales</taxon>
        <taxon>Cellvibrionaceae</taxon>
        <taxon>Pseudoteredinibacter</taxon>
    </lineage>
</organism>
<dbReference type="GO" id="GO:0016301">
    <property type="term" value="F:kinase activity"/>
    <property type="evidence" value="ECO:0007669"/>
    <property type="project" value="UniProtKB-KW"/>
</dbReference>
<keyword evidence="10" id="KW-1185">Reference proteome</keyword>
<evidence type="ECO:0000256" key="5">
    <source>
        <dbReference type="ARBA" id="ARBA00022777"/>
    </source>
</evidence>
<evidence type="ECO:0000256" key="2">
    <source>
        <dbReference type="ARBA" id="ARBA00013253"/>
    </source>
</evidence>
<protein>
    <recommendedName>
        <fullName evidence="2">2-amino-4-hydroxy-6-hydroxymethyldihydropteridine diphosphokinase</fullName>
        <ecNumber evidence="2">2.7.6.3</ecNumber>
    </recommendedName>
</protein>
<feature type="domain" description="7,8-dihydro-6-hydroxymethylpterin-pyrophosphokinase" evidence="8">
    <location>
        <begin position="5"/>
        <end position="129"/>
    </location>
</feature>
<accession>A0A7X0JTK4</accession>
<evidence type="ECO:0000256" key="3">
    <source>
        <dbReference type="ARBA" id="ARBA00022679"/>
    </source>
</evidence>
<keyword evidence="7" id="KW-0289">Folate biosynthesis</keyword>
<evidence type="ECO:0000313" key="9">
    <source>
        <dbReference type="EMBL" id="MBB6521156.1"/>
    </source>
</evidence>
<evidence type="ECO:0000256" key="6">
    <source>
        <dbReference type="ARBA" id="ARBA00022840"/>
    </source>
</evidence>
<dbReference type="InterPro" id="IPR000550">
    <property type="entry name" value="Hppk"/>
</dbReference>
<reference evidence="9 10" key="1">
    <citation type="submission" date="2020-08" db="EMBL/GenBank/DDBJ databases">
        <title>Genomic Encyclopedia of Type Strains, Phase IV (KMG-IV): sequencing the most valuable type-strain genomes for metagenomic binning, comparative biology and taxonomic classification.</title>
        <authorList>
            <person name="Goeker M."/>
        </authorList>
    </citation>
    <scope>NUCLEOTIDE SEQUENCE [LARGE SCALE GENOMIC DNA]</scope>
    <source>
        <strain evidence="9 10">DSM 22368</strain>
    </source>
</reference>
<dbReference type="AlphaFoldDB" id="A0A7X0JTK4"/>
<sequence length="170" mass="19224">MARVFLSLGSNEDREFHITSCLDALNRHFRILALSSVYESEAVGFSGEPFYNMVVEIETELDLAALNDSLKKIEDENGRRRDVPRFSGRTLDVDILLYDDVVGNVAGIELPREEITQNAFVLLPLAEIAAEDIHPTCQQSYAAMWQAYDKGQKLWPIDFNWQGKAISKAQ</sequence>
<dbReference type="SUPFAM" id="SSF55083">
    <property type="entry name" value="6-hydroxymethyl-7,8-dihydropterin pyrophosphokinase, HPPK"/>
    <property type="match status" value="1"/>
</dbReference>
<keyword evidence="5 9" id="KW-0418">Kinase</keyword>
<dbReference type="InterPro" id="IPR035907">
    <property type="entry name" value="Hppk_sf"/>
</dbReference>
<dbReference type="GO" id="GO:0005524">
    <property type="term" value="F:ATP binding"/>
    <property type="evidence" value="ECO:0007669"/>
    <property type="project" value="UniProtKB-KW"/>
</dbReference>
<proteinExistence type="predicted"/>
<dbReference type="GO" id="GO:0046656">
    <property type="term" value="P:folic acid biosynthetic process"/>
    <property type="evidence" value="ECO:0007669"/>
    <property type="project" value="UniProtKB-KW"/>
</dbReference>
<dbReference type="InParanoid" id="A0A7X0JTK4"/>
<name>A0A7X0JTK4_9GAMM</name>
<evidence type="ECO:0000256" key="7">
    <source>
        <dbReference type="ARBA" id="ARBA00022909"/>
    </source>
</evidence>
<dbReference type="EC" id="2.7.6.3" evidence="2"/>
<keyword evidence="4" id="KW-0547">Nucleotide-binding</keyword>
<evidence type="ECO:0000256" key="1">
    <source>
        <dbReference type="ARBA" id="ARBA00005051"/>
    </source>
</evidence>
<comment type="pathway">
    <text evidence="1">Cofactor biosynthesis; tetrahydrofolate biosynthesis; 2-amino-4-hydroxy-6-hydroxymethyl-7,8-dihydropteridine diphosphate from 7,8-dihydroneopterin triphosphate: step 4/4.</text>
</comment>